<evidence type="ECO:0000256" key="7">
    <source>
        <dbReference type="ARBA" id="ARBA00019046"/>
    </source>
</evidence>
<dbReference type="GO" id="GO:0004729">
    <property type="term" value="F:oxygen-dependent protoporphyrinogen oxidase activity"/>
    <property type="evidence" value="ECO:0007669"/>
    <property type="project" value="UniProtKB-UniRule"/>
</dbReference>
<keyword evidence="8 12" id="KW-0285">Flavoprotein</keyword>
<sequence>MNIAIVGAGLAGLTAAFELRNSGHTVDVYEGNDRIGGKLYTVAFDGGPTDMGAEAFIARRPEAKQLVEELGLQDSLVSPSGMRSLLYVDGETRAMPAGGMMGIPSTSEPVAHLVSEETARRIDTEAEREGFEWTIGGDMSVGALVRERYGDDVVDNIVSSLLGGVYSCTADDLGVRATVPQLAAEFDRLAADGPVHLSTAVANLEAARKKAVAAAGSSEASKPSKPAPIFATFREGYQELYEALAEQSGANIYVDAFIPSISREGEGFRLKGGEDTVYDRVLLATPAPTTALLLRDIAPEASEALRSVELANSAVVGLRFATDEGLPENSGVLVSTDAKDVHAKAFTLSSRKWPHLAERGGALVRASFGRYGDNVALTASEDDLVDWALDDLQTITGFDGRAAGVEEIFVQRWLGGLPRYDATHLATVAKVQDALAGIDGVGVTGAWVAGVGVPAVIGNAREAAQDLL</sequence>
<dbReference type="SUPFAM" id="SSF51905">
    <property type="entry name" value="FAD/NAD(P)-binding domain"/>
    <property type="match status" value="1"/>
</dbReference>
<evidence type="ECO:0000256" key="1">
    <source>
        <dbReference type="ARBA" id="ARBA00001755"/>
    </source>
</evidence>
<dbReference type="Gene3D" id="3.90.660.20">
    <property type="entry name" value="Protoporphyrinogen oxidase, mitochondrial, domain 2"/>
    <property type="match status" value="1"/>
</dbReference>
<dbReference type="GO" id="GO:0005737">
    <property type="term" value="C:cytoplasm"/>
    <property type="evidence" value="ECO:0007669"/>
    <property type="project" value="UniProtKB-SubCell"/>
</dbReference>
<dbReference type="EMBL" id="JAEUWV010000028">
    <property type="protein sequence ID" value="MCO6395447.1"/>
    <property type="molecule type" value="Genomic_DNA"/>
</dbReference>
<gene>
    <name evidence="14" type="ORF">JMN37_10785</name>
</gene>
<comment type="function">
    <text evidence="3 12">Involved in coproporphyrin-dependent heme b biosynthesis. Catalyzes the oxidation of coproporphyrinogen III to coproporphyrin III.</text>
</comment>
<dbReference type="NCBIfam" id="NF008841">
    <property type="entry name" value="PRK11883.1-1"/>
    <property type="match status" value="1"/>
</dbReference>
<comment type="subcellular location">
    <subcellularLocation>
        <location evidence="12">Cytoplasm</location>
    </subcellularLocation>
</comment>
<dbReference type="Pfam" id="PF01593">
    <property type="entry name" value="Amino_oxidase"/>
    <property type="match status" value="1"/>
</dbReference>
<organism evidence="14 15">
    <name type="scientific">Corynebacterium lipophilum</name>
    <dbReference type="NCBI Taxonomy" id="2804918"/>
    <lineage>
        <taxon>Bacteria</taxon>
        <taxon>Bacillati</taxon>
        <taxon>Actinomycetota</taxon>
        <taxon>Actinomycetes</taxon>
        <taxon>Mycobacteriales</taxon>
        <taxon>Corynebacteriaceae</taxon>
        <taxon>Corynebacterium</taxon>
    </lineage>
</organism>
<dbReference type="GO" id="GO:0006783">
    <property type="term" value="P:heme biosynthetic process"/>
    <property type="evidence" value="ECO:0007669"/>
    <property type="project" value="UniProtKB-UniRule"/>
</dbReference>
<evidence type="ECO:0000256" key="4">
    <source>
        <dbReference type="ARBA" id="ARBA00004744"/>
    </source>
</evidence>
<dbReference type="NCBIfam" id="TIGR00562">
    <property type="entry name" value="proto_IX_ox"/>
    <property type="match status" value="1"/>
</dbReference>
<dbReference type="Proteomes" id="UP001205920">
    <property type="component" value="Unassembled WGS sequence"/>
</dbReference>
<evidence type="ECO:0000256" key="8">
    <source>
        <dbReference type="ARBA" id="ARBA00022630"/>
    </source>
</evidence>
<dbReference type="InterPro" id="IPR002937">
    <property type="entry name" value="Amino_oxidase"/>
</dbReference>
<dbReference type="InterPro" id="IPR050464">
    <property type="entry name" value="Zeta_carotene_desat/Oxidored"/>
</dbReference>
<dbReference type="Gene3D" id="3.50.50.60">
    <property type="entry name" value="FAD/NAD(P)-binding domain"/>
    <property type="match status" value="1"/>
</dbReference>
<dbReference type="PANTHER" id="PTHR42923:SF3">
    <property type="entry name" value="PROTOPORPHYRINOGEN OXIDASE"/>
    <property type="match status" value="1"/>
</dbReference>
<keyword evidence="9 12" id="KW-0274">FAD</keyword>
<dbReference type="PRINTS" id="PR00419">
    <property type="entry name" value="ADXRDTASE"/>
</dbReference>
<comment type="caution">
    <text evidence="14">The sequence shown here is derived from an EMBL/GenBank/DDBJ whole genome shotgun (WGS) entry which is preliminary data.</text>
</comment>
<dbReference type="AlphaFoldDB" id="A0AAW5HYJ8"/>
<evidence type="ECO:0000256" key="5">
    <source>
        <dbReference type="ARBA" id="ARBA00008310"/>
    </source>
</evidence>
<evidence type="ECO:0000256" key="9">
    <source>
        <dbReference type="ARBA" id="ARBA00022827"/>
    </source>
</evidence>
<dbReference type="EC" id="1.3.3.15" evidence="6 12"/>
<dbReference type="PANTHER" id="PTHR42923">
    <property type="entry name" value="PROTOPORPHYRINOGEN OXIDASE"/>
    <property type="match status" value="1"/>
</dbReference>
<evidence type="ECO:0000313" key="14">
    <source>
        <dbReference type="EMBL" id="MCO6395447.1"/>
    </source>
</evidence>
<dbReference type="Gene3D" id="1.10.3110.10">
    <property type="entry name" value="protoporphyrinogen ix oxidase, domain 3"/>
    <property type="match status" value="1"/>
</dbReference>
<evidence type="ECO:0000313" key="15">
    <source>
        <dbReference type="Proteomes" id="UP001205920"/>
    </source>
</evidence>
<comment type="pathway">
    <text evidence="4 12">Porphyrin-containing compound metabolism; protoheme biosynthesis.</text>
</comment>
<evidence type="ECO:0000256" key="10">
    <source>
        <dbReference type="ARBA" id="ARBA00023002"/>
    </source>
</evidence>
<keyword evidence="12" id="KW-0963">Cytoplasm</keyword>
<keyword evidence="11 12" id="KW-0350">Heme biosynthesis</keyword>
<dbReference type="RefSeq" id="WP_252932162.1">
    <property type="nucleotide sequence ID" value="NZ_JAEUWV010000028.1"/>
</dbReference>
<reference evidence="14 15" key="1">
    <citation type="submission" date="2021-01" db="EMBL/GenBank/DDBJ databases">
        <title>Identification and Characterization of Corynebacterium sp.</title>
        <authorList>
            <person name="Luo Q."/>
            <person name="Qu P."/>
            <person name="Chen Q."/>
        </authorList>
    </citation>
    <scope>NUCLEOTIDE SEQUENCE [LARGE SCALE GENOMIC DNA]</scope>
    <source>
        <strain evidence="14 15">MC-18</strain>
    </source>
</reference>
<protein>
    <recommendedName>
        <fullName evidence="7 12">Coproporphyrinogen III oxidase</fullName>
        <ecNumber evidence="6 12">1.3.3.15</ecNumber>
    </recommendedName>
</protein>
<accession>A0AAW5HYJ8</accession>
<evidence type="ECO:0000256" key="11">
    <source>
        <dbReference type="ARBA" id="ARBA00023133"/>
    </source>
</evidence>
<dbReference type="InterPro" id="IPR036188">
    <property type="entry name" value="FAD/NAD-bd_sf"/>
</dbReference>
<dbReference type="InterPro" id="IPR004572">
    <property type="entry name" value="Protoporphyrinogen_oxidase"/>
</dbReference>
<comment type="similarity">
    <text evidence="5 12">Belongs to the protoporphyrinogen/coproporphyrinogen oxidase family. Coproporphyrinogen III oxidase subfamily.</text>
</comment>
<evidence type="ECO:0000256" key="3">
    <source>
        <dbReference type="ARBA" id="ARBA00002185"/>
    </source>
</evidence>
<feature type="domain" description="Amine oxidase" evidence="13">
    <location>
        <begin position="10"/>
        <end position="468"/>
    </location>
</feature>
<comment type="catalytic activity">
    <reaction evidence="1">
        <text>coproporphyrinogen III + 3 O2 = coproporphyrin III + 3 H2O2</text>
        <dbReference type="Rhea" id="RHEA:43436"/>
        <dbReference type="ChEBI" id="CHEBI:15379"/>
        <dbReference type="ChEBI" id="CHEBI:16240"/>
        <dbReference type="ChEBI" id="CHEBI:57309"/>
        <dbReference type="ChEBI" id="CHEBI:131725"/>
        <dbReference type="EC" id="1.3.3.15"/>
    </reaction>
    <physiologicalReaction direction="left-to-right" evidence="1">
        <dbReference type="Rhea" id="RHEA:43437"/>
    </physiologicalReaction>
</comment>
<evidence type="ECO:0000259" key="13">
    <source>
        <dbReference type="Pfam" id="PF01593"/>
    </source>
</evidence>
<keyword evidence="15" id="KW-1185">Reference proteome</keyword>
<evidence type="ECO:0000256" key="6">
    <source>
        <dbReference type="ARBA" id="ARBA00012402"/>
    </source>
</evidence>
<dbReference type="SUPFAM" id="SSF54373">
    <property type="entry name" value="FAD-linked reductases, C-terminal domain"/>
    <property type="match status" value="1"/>
</dbReference>
<proteinExistence type="inferred from homology"/>
<name>A0AAW5HYJ8_9CORY</name>
<keyword evidence="10 12" id="KW-0560">Oxidoreductase</keyword>
<evidence type="ECO:0000256" key="12">
    <source>
        <dbReference type="RuleBase" id="RU364052"/>
    </source>
</evidence>
<evidence type="ECO:0000256" key="2">
    <source>
        <dbReference type="ARBA" id="ARBA00001974"/>
    </source>
</evidence>
<comment type="cofactor">
    <cofactor evidence="2 12">
        <name>FAD</name>
        <dbReference type="ChEBI" id="CHEBI:57692"/>
    </cofactor>
</comment>